<dbReference type="AlphaFoldDB" id="A0AA97GTS6"/>
<dbReference type="EMBL" id="CP128986">
    <property type="protein sequence ID" value="WOC11951.1"/>
    <property type="molecule type" value="Genomic_DNA"/>
</dbReference>
<sequence length="191" mass="19226">MVTTGTPGLDVAGLAVTVDAAAPSVVPVRAAYAALHDARFPVSAVTAVIHVGAGEADRSALGAVSEAVRDGLGATGCRHTFDVDGGAAGVVAALAVGASLLVDDGGVLITVAERDRTSASIVLAGGTQFAPATFEFDQAHSDARGPYVLRSTSPVRGLLDCRVAGRYDVVLVAAGEMSPTASVRCRLQRRS</sequence>
<dbReference type="InterPro" id="IPR016039">
    <property type="entry name" value="Thiolase-like"/>
</dbReference>
<organism evidence="1">
    <name type="scientific">Gordonia sp. MP11Mi</name>
    <dbReference type="NCBI Taxonomy" id="3022769"/>
    <lineage>
        <taxon>Bacteria</taxon>
        <taxon>Bacillati</taxon>
        <taxon>Actinomycetota</taxon>
        <taxon>Actinomycetes</taxon>
        <taxon>Mycobacteriales</taxon>
        <taxon>Gordoniaceae</taxon>
        <taxon>Gordonia</taxon>
    </lineage>
</organism>
<dbReference type="Gene3D" id="3.40.47.10">
    <property type="match status" value="1"/>
</dbReference>
<dbReference type="GO" id="GO:0016746">
    <property type="term" value="F:acyltransferase activity"/>
    <property type="evidence" value="ECO:0007669"/>
    <property type="project" value="InterPro"/>
</dbReference>
<proteinExistence type="predicted"/>
<gene>
    <name evidence="1" type="ORF">MP11Mi_10310</name>
</gene>
<accession>A0AA97GTS6</accession>
<dbReference type="RefSeq" id="WP_420041221.1">
    <property type="nucleotide sequence ID" value="NZ_CP128986.1"/>
</dbReference>
<reference evidence="1" key="1">
    <citation type="submission" date="2023-06" db="EMBL/GenBank/DDBJ databases">
        <title>Gordonia sp. nov. and Pseudochrobactrum sp. nov., two species isolated from the burying beetle Nicrophorus vespilloides.</title>
        <authorList>
            <person name="Poehlein A."/>
            <person name="Guzman J."/>
            <person name="Daniel R."/>
            <person name="Vilcinskas A."/>
        </authorList>
    </citation>
    <scope>NUCLEOTIDE SEQUENCE</scope>
    <source>
        <strain evidence="1">MP11Mi</strain>
    </source>
</reference>
<evidence type="ECO:0000313" key="1">
    <source>
        <dbReference type="EMBL" id="WOC11951.1"/>
    </source>
</evidence>
<protein>
    <submittedName>
        <fullName evidence="1">Uncharacterized protein</fullName>
    </submittedName>
</protein>
<name>A0AA97GTS6_9ACTN</name>